<dbReference type="InterPro" id="IPR024425">
    <property type="entry name" value="LiaF-like_C"/>
</dbReference>
<name>A0ABP7PIV6_9ACTN</name>
<sequence length="434" mass="45034">MNTTMLADLWATRPVRRRPAKWAGVCAGFGARYNVDPTLVRVAFVIATIFGGAGVLLYLAAIVALPHERRAHEEHDHSKHTLGLPKGRFIVLVIIAIVLVSSFGGRTWSGGGLVGAALLLLGWWLLYQRTPVAPPGTSAATFDPSGAPVGPVENTAPTAPFGPAEATAPAVPAEQPASASPGQPVESAVTGEPAETTSDTPLLIDSPPTPPAWDPLGVAPFAWDLPEPPAQTPPPAPLTPRSPVTPVTTGLAVLVGVAGASLHWMGVDWFTTGRIASMVLLVFGAGMVVAGLQRRAEGAHASGLVPLGMLTAAVVVVGSLVSSSGWSAPSGGVGERKWAPTEQSQLRDDYQLTVGNTILDLRGLETLEHDQTVNIKQGVGQVEVLLPEKVRVRAECSVGIGEFTCPQGIVGGNDDGPVLTINARTGMGNVEMNK</sequence>
<evidence type="ECO:0000256" key="6">
    <source>
        <dbReference type="SAM" id="MobiDB-lite"/>
    </source>
</evidence>
<feature type="transmembrane region" description="Helical" evidence="7">
    <location>
        <begin position="304"/>
        <end position="326"/>
    </location>
</feature>
<dbReference type="PANTHER" id="PTHR33885">
    <property type="entry name" value="PHAGE SHOCK PROTEIN C"/>
    <property type="match status" value="1"/>
</dbReference>
<feature type="domain" description="Phage shock protein PspC N-terminal" evidence="8">
    <location>
        <begin position="16"/>
        <end position="68"/>
    </location>
</feature>
<accession>A0ABP7PIV6</accession>
<evidence type="ECO:0000259" key="9">
    <source>
        <dbReference type="Pfam" id="PF09922"/>
    </source>
</evidence>
<evidence type="ECO:0000256" key="3">
    <source>
        <dbReference type="ARBA" id="ARBA00022692"/>
    </source>
</evidence>
<feature type="compositionally biased region" description="Pro residues" evidence="6">
    <location>
        <begin position="226"/>
        <end position="238"/>
    </location>
</feature>
<dbReference type="Pfam" id="PF09922">
    <property type="entry name" value="LiaF-like_C"/>
    <property type="match status" value="1"/>
</dbReference>
<keyword evidence="11" id="KW-1185">Reference proteome</keyword>
<dbReference type="InterPro" id="IPR052027">
    <property type="entry name" value="PspC"/>
</dbReference>
<keyword evidence="4 7" id="KW-1133">Transmembrane helix</keyword>
<evidence type="ECO:0000256" key="5">
    <source>
        <dbReference type="ARBA" id="ARBA00023136"/>
    </source>
</evidence>
<dbReference type="RefSeq" id="WP_344784995.1">
    <property type="nucleotide sequence ID" value="NZ_BAAAZW010000008.1"/>
</dbReference>
<feature type="transmembrane region" description="Helical" evidence="7">
    <location>
        <begin position="87"/>
        <end position="104"/>
    </location>
</feature>
<evidence type="ECO:0000256" key="4">
    <source>
        <dbReference type="ARBA" id="ARBA00022989"/>
    </source>
</evidence>
<dbReference type="PANTHER" id="PTHR33885:SF3">
    <property type="entry name" value="PHAGE SHOCK PROTEIN C"/>
    <property type="match status" value="1"/>
</dbReference>
<reference evidence="11" key="1">
    <citation type="journal article" date="2019" name="Int. J. Syst. Evol. Microbiol.">
        <title>The Global Catalogue of Microorganisms (GCM) 10K type strain sequencing project: providing services to taxonomists for standard genome sequencing and annotation.</title>
        <authorList>
            <consortium name="The Broad Institute Genomics Platform"/>
            <consortium name="The Broad Institute Genome Sequencing Center for Infectious Disease"/>
            <person name="Wu L."/>
            <person name="Ma J."/>
        </authorList>
    </citation>
    <scope>NUCLEOTIDE SEQUENCE [LARGE SCALE GENOMIC DNA]</scope>
    <source>
        <strain evidence="11">JCM 16923</strain>
    </source>
</reference>
<feature type="compositionally biased region" description="Low complexity" evidence="6">
    <location>
        <begin position="163"/>
        <end position="177"/>
    </location>
</feature>
<evidence type="ECO:0000313" key="11">
    <source>
        <dbReference type="Proteomes" id="UP001418444"/>
    </source>
</evidence>
<evidence type="ECO:0000259" key="8">
    <source>
        <dbReference type="Pfam" id="PF04024"/>
    </source>
</evidence>
<gene>
    <name evidence="10" type="ORF">GCM10022231_28950</name>
</gene>
<keyword evidence="2" id="KW-1003">Cell membrane</keyword>
<keyword evidence="3 7" id="KW-0812">Transmembrane</keyword>
<comment type="subcellular location">
    <subcellularLocation>
        <location evidence="1">Cell membrane</location>
        <topology evidence="1">Single-pass membrane protein</topology>
    </subcellularLocation>
</comment>
<feature type="domain" description="Cell wall-active antibiotics response LiaF-like C-terminal" evidence="9">
    <location>
        <begin position="349"/>
        <end position="405"/>
    </location>
</feature>
<evidence type="ECO:0000313" key="10">
    <source>
        <dbReference type="EMBL" id="GAA3966284.1"/>
    </source>
</evidence>
<keyword evidence="5 7" id="KW-0472">Membrane</keyword>
<evidence type="ECO:0000256" key="7">
    <source>
        <dbReference type="SAM" id="Phobius"/>
    </source>
</evidence>
<dbReference type="Pfam" id="PF04024">
    <property type="entry name" value="PspC"/>
    <property type="match status" value="1"/>
</dbReference>
<feature type="region of interest" description="Disordered" evidence="6">
    <location>
        <begin position="138"/>
        <end position="238"/>
    </location>
</feature>
<evidence type="ECO:0000256" key="2">
    <source>
        <dbReference type="ARBA" id="ARBA00022475"/>
    </source>
</evidence>
<proteinExistence type="predicted"/>
<organism evidence="10 11">
    <name type="scientific">Gordonia caeni</name>
    <dbReference type="NCBI Taxonomy" id="1007097"/>
    <lineage>
        <taxon>Bacteria</taxon>
        <taxon>Bacillati</taxon>
        <taxon>Actinomycetota</taxon>
        <taxon>Actinomycetes</taxon>
        <taxon>Mycobacteriales</taxon>
        <taxon>Gordoniaceae</taxon>
        <taxon>Gordonia</taxon>
    </lineage>
</organism>
<dbReference type="EMBL" id="BAAAZW010000008">
    <property type="protein sequence ID" value="GAA3966284.1"/>
    <property type="molecule type" value="Genomic_DNA"/>
</dbReference>
<feature type="transmembrane region" description="Helical" evidence="7">
    <location>
        <begin position="42"/>
        <end position="66"/>
    </location>
</feature>
<feature type="transmembrane region" description="Helical" evidence="7">
    <location>
        <begin position="110"/>
        <end position="127"/>
    </location>
</feature>
<evidence type="ECO:0000256" key="1">
    <source>
        <dbReference type="ARBA" id="ARBA00004162"/>
    </source>
</evidence>
<dbReference type="InterPro" id="IPR007168">
    <property type="entry name" value="Phageshock_PspC_N"/>
</dbReference>
<dbReference type="Proteomes" id="UP001418444">
    <property type="component" value="Unassembled WGS sequence"/>
</dbReference>
<comment type="caution">
    <text evidence="10">The sequence shown here is derived from an EMBL/GenBank/DDBJ whole genome shotgun (WGS) entry which is preliminary data.</text>
</comment>
<protein>
    <submittedName>
        <fullName evidence="10">PspC domain-containing protein</fullName>
    </submittedName>
</protein>
<feature type="transmembrane region" description="Helical" evidence="7">
    <location>
        <begin position="273"/>
        <end position="292"/>
    </location>
</feature>